<dbReference type="GO" id="GO:0017000">
    <property type="term" value="P:antibiotic biosynthetic process"/>
    <property type="evidence" value="ECO:0007669"/>
    <property type="project" value="UniProtKB-ARBA"/>
</dbReference>
<dbReference type="AlphaFoldDB" id="A0A9W9KP34"/>
<dbReference type="SUPFAM" id="SSF53474">
    <property type="entry name" value="alpha/beta-Hydrolases"/>
    <property type="match status" value="1"/>
</dbReference>
<dbReference type="Proteomes" id="UP001149074">
    <property type="component" value="Unassembled WGS sequence"/>
</dbReference>
<name>A0A9W9KP34_9EURO</name>
<dbReference type="OrthoDB" id="5176563at2759"/>
<dbReference type="GO" id="GO:0072330">
    <property type="term" value="P:monocarboxylic acid biosynthetic process"/>
    <property type="evidence" value="ECO:0007669"/>
    <property type="project" value="UniProtKB-ARBA"/>
</dbReference>
<proteinExistence type="predicted"/>
<dbReference type="InterPro" id="IPR029058">
    <property type="entry name" value="AB_hydrolase_fold"/>
</dbReference>
<comment type="caution">
    <text evidence="2">The sequence shown here is derived from an EMBL/GenBank/DDBJ whole genome shotgun (WGS) entry which is preliminary data.</text>
</comment>
<dbReference type="EMBL" id="JAPQKI010000001">
    <property type="protein sequence ID" value="KAJ5112651.1"/>
    <property type="molecule type" value="Genomic_DNA"/>
</dbReference>
<accession>A0A9W9KP34</accession>
<evidence type="ECO:0000313" key="2">
    <source>
        <dbReference type="EMBL" id="KAJ5112651.1"/>
    </source>
</evidence>
<feature type="signal peptide" evidence="1">
    <location>
        <begin position="1"/>
        <end position="24"/>
    </location>
</feature>
<reference evidence="2" key="2">
    <citation type="journal article" date="2023" name="IMA Fungus">
        <title>Comparative genomic study of the Penicillium genus elucidates a diverse pangenome and 15 lateral gene transfer events.</title>
        <authorList>
            <person name="Petersen C."/>
            <person name="Sorensen T."/>
            <person name="Nielsen M.R."/>
            <person name="Sondergaard T.E."/>
            <person name="Sorensen J.L."/>
            <person name="Fitzpatrick D.A."/>
            <person name="Frisvad J.C."/>
            <person name="Nielsen K.L."/>
        </authorList>
    </citation>
    <scope>NUCLEOTIDE SEQUENCE</scope>
    <source>
        <strain evidence="2">IBT 30761</strain>
    </source>
</reference>
<protein>
    <submittedName>
        <fullName evidence="2">Uncharacterized protein</fullName>
    </submittedName>
</protein>
<keyword evidence="1" id="KW-0732">Signal</keyword>
<dbReference type="Gene3D" id="3.40.50.1820">
    <property type="entry name" value="alpha/beta hydrolase"/>
    <property type="match status" value="1"/>
</dbReference>
<gene>
    <name evidence="2" type="ORF">N7532_000696</name>
</gene>
<dbReference type="GeneID" id="81352179"/>
<organism evidence="2 3">
    <name type="scientific">Penicillium argentinense</name>
    <dbReference type="NCBI Taxonomy" id="1131581"/>
    <lineage>
        <taxon>Eukaryota</taxon>
        <taxon>Fungi</taxon>
        <taxon>Dikarya</taxon>
        <taxon>Ascomycota</taxon>
        <taxon>Pezizomycotina</taxon>
        <taxon>Eurotiomycetes</taxon>
        <taxon>Eurotiomycetidae</taxon>
        <taxon>Eurotiales</taxon>
        <taxon>Aspergillaceae</taxon>
        <taxon>Penicillium</taxon>
    </lineage>
</organism>
<evidence type="ECO:0000256" key="1">
    <source>
        <dbReference type="SAM" id="SignalP"/>
    </source>
</evidence>
<keyword evidence="3" id="KW-1185">Reference proteome</keyword>
<dbReference type="RefSeq" id="XP_056480424.1">
    <property type="nucleotide sequence ID" value="XM_056613200.1"/>
</dbReference>
<sequence>MMFPRTAAIAALISLGSFAPLVSAKGSNRTLPTPVLVDFDDDGVLGGLFLPSISGPRSQIVVYMMHAEQDYTSFSACTELPKRGFTVFCANNDASKSGYMSDLNFEDIMTEVDQGMSYLRDLTEIEKVVILGHSGGGAMMAQYPNIAENGVSACRGSEKLYQCSDALADLEPADGLMLLYAIYGLSTMTLLSLNPAIIDETSGSKLNQSLNLFNSTNGFVNTNSEYTEDFKEAFQNGVVARSNRIINHAQERLKEIEAGNG</sequence>
<evidence type="ECO:0000313" key="3">
    <source>
        <dbReference type="Proteomes" id="UP001149074"/>
    </source>
</evidence>
<feature type="chain" id="PRO_5040780539" evidence="1">
    <location>
        <begin position="25"/>
        <end position="261"/>
    </location>
</feature>
<reference evidence="2" key="1">
    <citation type="submission" date="2022-11" db="EMBL/GenBank/DDBJ databases">
        <authorList>
            <person name="Petersen C."/>
        </authorList>
    </citation>
    <scope>NUCLEOTIDE SEQUENCE</scope>
    <source>
        <strain evidence="2">IBT 30761</strain>
    </source>
</reference>